<evidence type="ECO:0008006" key="4">
    <source>
        <dbReference type="Google" id="ProtNLM"/>
    </source>
</evidence>
<reference evidence="2 3" key="1">
    <citation type="submission" date="2023-07" db="EMBL/GenBank/DDBJ databases">
        <title>Sorghum-associated microbial communities from plants grown in Nebraska, USA.</title>
        <authorList>
            <person name="Schachtman D."/>
        </authorList>
    </citation>
    <scope>NUCLEOTIDE SEQUENCE [LARGE SCALE GENOMIC DNA]</scope>
    <source>
        <strain evidence="2 3">3262</strain>
    </source>
</reference>
<evidence type="ECO:0000313" key="3">
    <source>
        <dbReference type="Proteomes" id="UP001247620"/>
    </source>
</evidence>
<feature type="compositionally biased region" description="Basic and acidic residues" evidence="1">
    <location>
        <begin position="411"/>
        <end position="423"/>
    </location>
</feature>
<accession>A0ABU1T7W3</accession>
<dbReference type="RefSeq" id="WP_310093071.1">
    <property type="nucleotide sequence ID" value="NZ_JAVDUU010000001.1"/>
</dbReference>
<dbReference type="Proteomes" id="UP001247620">
    <property type="component" value="Unassembled WGS sequence"/>
</dbReference>
<evidence type="ECO:0000313" key="2">
    <source>
        <dbReference type="EMBL" id="MDR6941383.1"/>
    </source>
</evidence>
<dbReference type="EMBL" id="JAVDUU010000001">
    <property type="protein sequence ID" value="MDR6941383.1"/>
    <property type="molecule type" value="Genomic_DNA"/>
</dbReference>
<proteinExistence type="predicted"/>
<protein>
    <recommendedName>
        <fullName evidence="4">DUF3945 domain-containing protein</fullName>
    </recommendedName>
</protein>
<sequence>MRLETKYAHETIMALEDAQDVGLNHIVFPTEPVSQNLMPQDLRFFDTMGEAIQYLESAAKYYPPKGPGQTYTIQYMNADQLIAQIKKDNPLTINKIAMNLNNLENLREELKTLGFRDKTISEMEKNMEKGIPEFTLNEKIAGSRGQVDMTLYFKQSGQSEHYFFNKYEVALNSGKPLEDGQKYMVITPNEQGKNMVKSFENVTEAINFFKEQKGNSELAAGKDAANKEKLATMENGKINYVAKDFQRTFRTPAVTQTFWVERGRGFTAEQAANLIQGRSVYRDDLLNLGGQPYKAWIKLDMDMPKDRHQNFLTNQYHDPSYGFNLEKVLDKFQIKELNDPAKKEALENALKNGNRPMITTVKDGQEVKMFIEAVPRYSQVNLYAENGKPEKREQFLKEENKEQALQISKGKSKEKELEEGLAK</sequence>
<evidence type="ECO:0000256" key="1">
    <source>
        <dbReference type="SAM" id="MobiDB-lite"/>
    </source>
</evidence>
<organism evidence="2 3">
    <name type="scientific">Mucilaginibacter pocheonensis</name>
    <dbReference type="NCBI Taxonomy" id="398050"/>
    <lineage>
        <taxon>Bacteria</taxon>
        <taxon>Pseudomonadati</taxon>
        <taxon>Bacteroidota</taxon>
        <taxon>Sphingobacteriia</taxon>
        <taxon>Sphingobacteriales</taxon>
        <taxon>Sphingobacteriaceae</taxon>
        <taxon>Mucilaginibacter</taxon>
    </lineage>
</organism>
<comment type="caution">
    <text evidence="2">The sequence shown here is derived from an EMBL/GenBank/DDBJ whole genome shotgun (WGS) entry which is preliminary data.</text>
</comment>
<feature type="region of interest" description="Disordered" evidence="1">
    <location>
        <begin position="400"/>
        <end position="423"/>
    </location>
</feature>
<name>A0ABU1T7W3_9SPHI</name>
<keyword evidence="3" id="KW-1185">Reference proteome</keyword>
<gene>
    <name evidence="2" type="ORF">J2W55_001211</name>
</gene>